<dbReference type="PANTHER" id="PTHR33643">
    <property type="entry name" value="UREASE ACCESSORY PROTEIN D"/>
    <property type="match status" value="1"/>
</dbReference>
<comment type="function">
    <text evidence="3">Required for maturation of urease via the functional incorporation of the urease nickel metallocenter.</text>
</comment>
<dbReference type="AlphaFoldDB" id="A0A369QKR5"/>
<keyword evidence="3" id="KW-0963">Cytoplasm</keyword>
<dbReference type="Pfam" id="PF01774">
    <property type="entry name" value="UreD"/>
    <property type="match status" value="1"/>
</dbReference>
<dbReference type="OrthoDB" id="9807968at2"/>
<name>A0A369QKR5_9BACT</name>
<evidence type="ECO:0000256" key="3">
    <source>
        <dbReference type="HAMAP-Rule" id="MF_01384"/>
    </source>
</evidence>
<accession>A0A369QKR5</accession>
<proteinExistence type="inferred from homology"/>
<comment type="caution">
    <text evidence="4">The sequence shown here is derived from an EMBL/GenBank/DDBJ whole genome shotgun (WGS) entry which is preliminary data.</text>
</comment>
<evidence type="ECO:0000256" key="1">
    <source>
        <dbReference type="ARBA" id="ARBA00007177"/>
    </source>
</evidence>
<gene>
    <name evidence="3" type="primary">ureD</name>
    <name evidence="4" type="ORF">AHMF7616_01452</name>
</gene>
<dbReference type="InterPro" id="IPR002669">
    <property type="entry name" value="UreD"/>
</dbReference>
<dbReference type="GO" id="GO:0005737">
    <property type="term" value="C:cytoplasm"/>
    <property type="evidence" value="ECO:0007669"/>
    <property type="project" value="UniProtKB-SubCell"/>
</dbReference>
<keyword evidence="2 3" id="KW-0143">Chaperone</keyword>
<keyword evidence="3" id="KW-0996">Nickel insertion</keyword>
<evidence type="ECO:0000256" key="2">
    <source>
        <dbReference type="ARBA" id="ARBA00023186"/>
    </source>
</evidence>
<organism evidence="4 5">
    <name type="scientific">Adhaeribacter pallidiroseus</name>
    <dbReference type="NCBI Taxonomy" id="2072847"/>
    <lineage>
        <taxon>Bacteria</taxon>
        <taxon>Pseudomonadati</taxon>
        <taxon>Bacteroidota</taxon>
        <taxon>Cytophagia</taxon>
        <taxon>Cytophagales</taxon>
        <taxon>Hymenobacteraceae</taxon>
        <taxon>Adhaeribacter</taxon>
    </lineage>
</organism>
<keyword evidence="5" id="KW-1185">Reference proteome</keyword>
<comment type="subcellular location">
    <subcellularLocation>
        <location evidence="3">Cytoplasm</location>
    </subcellularLocation>
</comment>
<comment type="subunit">
    <text evidence="3">UreD, UreF and UreG form a complex that acts as a GTP-hydrolysis-dependent molecular chaperone, activating the urease apoprotein by helping to assemble the nickel containing metallocenter of UreC. The UreE protein probably delivers the nickel.</text>
</comment>
<dbReference type="EMBL" id="QASA01000001">
    <property type="protein sequence ID" value="RDC62858.1"/>
    <property type="molecule type" value="Genomic_DNA"/>
</dbReference>
<dbReference type="HAMAP" id="MF_01384">
    <property type="entry name" value="UreD"/>
    <property type="match status" value="1"/>
</dbReference>
<dbReference type="GO" id="GO:0016151">
    <property type="term" value="F:nickel cation binding"/>
    <property type="evidence" value="ECO:0007669"/>
    <property type="project" value="UniProtKB-UniRule"/>
</dbReference>
<sequence length="270" mass="30135">MIGELTFTVANRTGKSFLGQAYCTHPFKIAPVGEHPENPTLYLMIRSSSPGVLDNDHYKINIHLNSGSRLHLQTQSYQRIFKMDNGARQEMVVNLAAKSYFCFIPHPVVPHENSRFYSHTVINMAEESRLVWGEIITCGRKLSGEAFKFTSLHTILKIYNGDRLIFKDQLLLCPGTTRLQNLGLYEDYSHQANLVLLPAGPDAATLLELVQEYFLKINNVAVGLTEIASNGILIRILGTSGEQLFSCLQEISALLLENIAGSEILLSPEK</sequence>
<comment type="similarity">
    <text evidence="1 3">Belongs to the UreD family.</text>
</comment>
<protein>
    <recommendedName>
        <fullName evidence="3">Urease accessory protein UreD</fullName>
    </recommendedName>
</protein>
<evidence type="ECO:0000313" key="5">
    <source>
        <dbReference type="Proteomes" id="UP000253919"/>
    </source>
</evidence>
<dbReference type="Proteomes" id="UP000253919">
    <property type="component" value="Unassembled WGS sequence"/>
</dbReference>
<reference evidence="4 5" key="1">
    <citation type="submission" date="2018-04" db="EMBL/GenBank/DDBJ databases">
        <title>Adhaeribacter sp. HMF7616 genome sequencing and assembly.</title>
        <authorList>
            <person name="Kang H."/>
            <person name="Kang J."/>
            <person name="Cha I."/>
            <person name="Kim H."/>
            <person name="Joh K."/>
        </authorList>
    </citation>
    <scope>NUCLEOTIDE SEQUENCE [LARGE SCALE GENOMIC DNA]</scope>
    <source>
        <strain evidence="4 5">HMF7616</strain>
    </source>
</reference>
<evidence type="ECO:0000313" key="4">
    <source>
        <dbReference type="EMBL" id="RDC62858.1"/>
    </source>
</evidence>
<dbReference type="RefSeq" id="WP_115372248.1">
    <property type="nucleotide sequence ID" value="NZ_QASA01000001.1"/>
</dbReference>
<dbReference type="PANTHER" id="PTHR33643:SF1">
    <property type="entry name" value="UREASE ACCESSORY PROTEIN D"/>
    <property type="match status" value="1"/>
</dbReference>